<dbReference type="STRING" id="639004.SAMN04488239_113113"/>
<evidence type="ECO:0000313" key="3">
    <source>
        <dbReference type="Proteomes" id="UP000199628"/>
    </source>
</evidence>
<dbReference type="InterPro" id="IPR024029">
    <property type="entry name" value="Pyridox_Oxase_FMN-dep"/>
</dbReference>
<dbReference type="NCBIfam" id="TIGR04025">
    <property type="entry name" value="PPOX_FMN_DR2398"/>
    <property type="match status" value="1"/>
</dbReference>
<organism evidence="2 3">
    <name type="scientific">Ruegeria marina</name>
    <dbReference type="NCBI Taxonomy" id="639004"/>
    <lineage>
        <taxon>Bacteria</taxon>
        <taxon>Pseudomonadati</taxon>
        <taxon>Pseudomonadota</taxon>
        <taxon>Alphaproteobacteria</taxon>
        <taxon>Rhodobacterales</taxon>
        <taxon>Roseobacteraceae</taxon>
        <taxon>Ruegeria</taxon>
    </lineage>
</organism>
<dbReference type="SUPFAM" id="SSF50475">
    <property type="entry name" value="FMN-binding split barrel"/>
    <property type="match status" value="1"/>
</dbReference>
<sequence>MRPITDMSELETLYGAAVRVALTKVRTRLSRLYRQWIETSRFCVLSTVGPEGTDASPRGDEDPVVRIVDDSTLWLPDWRGNNRIDSLRNIVRDNRVSLMFMVPGCQNVVRVNGTAILTADPQARASFERKGKQPATVIVISVGEIYFQCAKALMRSGLWVRGDESGLVPTAGQFIREQDEGFAAEEYDAGYAEYAKPRMW</sequence>
<gene>
    <name evidence="2" type="ORF">SAMN04488239_113113</name>
</gene>
<name>A0A1G6ZVE7_9RHOB</name>
<accession>A0A1G6ZVE7</accession>
<dbReference type="EMBL" id="FMZV01000013">
    <property type="protein sequence ID" value="SDE06500.1"/>
    <property type="molecule type" value="Genomic_DNA"/>
</dbReference>
<evidence type="ECO:0000259" key="1">
    <source>
        <dbReference type="Pfam" id="PF01243"/>
    </source>
</evidence>
<dbReference type="Pfam" id="PF01243">
    <property type="entry name" value="PNPOx_N"/>
    <property type="match status" value="1"/>
</dbReference>
<dbReference type="PANTHER" id="PTHR42815:SF2">
    <property type="entry name" value="FAD-BINDING, PUTATIVE (AFU_ORTHOLOGUE AFUA_6G07600)-RELATED"/>
    <property type="match status" value="1"/>
</dbReference>
<dbReference type="AlphaFoldDB" id="A0A1G6ZVE7"/>
<keyword evidence="3" id="KW-1185">Reference proteome</keyword>
<dbReference type="RefSeq" id="WP_093034512.1">
    <property type="nucleotide sequence ID" value="NZ_FMZV01000013.1"/>
</dbReference>
<dbReference type="Proteomes" id="UP000199628">
    <property type="component" value="Unassembled WGS sequence"/>
</dbReference>
<dbReference type="OrthoDB" id="9790331at2"/>
<dbReference type="PANTHER" id="PTHR42815">
    <property type="entry name" value="FAD-BINDING, PUTATIVE (AFU_ORTHOLOGUE AFUA_6G07600)-RELATED"/>
    <property type="match status" value="1"/>
</dbReference>
<feature type="domain" description="Pyridoxamine 5'-phosphate oxidase N-terminal" evidence="1">
    <location>
        <begin position="33"/>
        <end position="149"/>
    </location>
</feature>
<dbReference type="Gene3D" id="2.30.110.10">
    <property type="entry name" value="Electron Transport, Fmn-binding Protein, Chain A"/>
    <property type="match status" value="1"/>
</dbReference>
<dbReference type="InterPro" id="IPR012349">
    <property type="entry name" value="Split_barrel_FMN-bd"/>
</dbReference>
<protein>
    <recommendedName>
        <fullName evidence="1">Pyridoxamine 5'-phosphate oxidase N-terminal domain-containing protein</fullName>
    </recommendedName>
</protein>
<evidence type="ECO:0000313" key="2">
    <source>
        <dbReference type="EMBL" id="SDE06500.1"/>
    </source>
</evidence>
<proteinExistence type="predicted"/>
<reference evidence="3" key="1">
    <citation type="submission" date="2016-10" db="EMBL/GenBank/DDBJ databases">
        <authorList>
            <person name="Varghese N."/>
            <person name="Submissions S."/>
        </authorList>
    </citation>
    <scope>NUCLEOTIDE SEQUENCE [LARGE SCALE GENOMIC DNA]</scope>
    <source>
        <strain evidence="3">CGMCC 1.9108</strain>
    </source>
</reference>
<dbReference type="InterPro" id="IPR011576">
    <property type="entry name" value="Pyridox_Oxase_N"/>
</dbReference>